<dbReference type="PANTHER" id="PTHR43046">
    <property type="entry name" value="GDP-MANNOSE MANNOSYL HYDROLASE"/>
    <property type="match status" value="1"/>
</dbReference>
<comment type="similarity">
    <text evidence="3">Belongs to the Nudix hydrolase family.</text>
</comment>
<gene>
    <name evidence="5" type="ORF">PUW23_10380</name>
    <name evidence="6" type="ORF">PUW25_10065</name>
</gene>
<dbReference type="AlphaFoldDB" id="A0AAX3N4H7"/>
<reference evidence="5 8" key="1">
    <citation type="submission" date="2023-02" db="EMBL/GenBank/DDBJ databases">
        <title>Pathogen: clinical or host-associated sample.</title>
        <authorList>
            <person name="Hergert J."/>
            <person name="Casey R."/>
            <person name="Wagner J."/>
            <person name="Young E.L."/>
            <person name="Oakeson K.F."/>
        </authorList>
    </citation>
    <scope>NUCLEOTIDE SEQUENCE</scope>
    <source>
        <strain evidence="6 8">2022CK-00829</strain>
        <strain evidence="5">2022CK-00830</strain>
    </source>
</reference>
<dbReference type="PANTHER" id="PTHR43046:SF2">
    <property type="entry name" value="8-OXO-DGTP DIPHOSPHATASE-RELATED"/>
    <property type="match status" value="1"/>
</dbReference>
<dbReference type="PROSITE" id="PS00893">
    <property type="entry name" value="NUDIX_BOX"/>
    <property type="match status" value="1"/>
</dbReference>
<dbReference type="InterPro" id="IPR020084">
    <property type="entry name" value="NUDIX_hydrolase_CS"/>
</dbReference>
<protein>
    <submittedName>
        <fullName evidence="5">NUDIX domain-containing protein</fullName>
    </submittedName>
</protein>
<evidence type="ECO:0000313" key="5">
    <source>
        <dbReference type="EMBL" id="WDH84583.1"/>
    </source>
</evidence>
<dbReference type="PROSITE" id="PS51462">
    <property type="entry name" value="NUDIX"/>
    <property type="match status" value="1"/>
</dbReference>
<organism evidence="5 7">
    <name type="scientific">Paenibacillus urinalis</name>
    <dbReference type="NCBI Taxonomy" id="521520"/>
    <lineage>
        <taxon>Bacteria</taxon>
        <taxon>Bacillati</taxon>
        <taxon>Bacillota</taxon>
        <taxon>Bacilli</taxon>
        <taxon>Bacillales</taxon>
        <taxon>Paenibacillaceae</taxon>
        <taxon>Paenibacillus</taxon>
    </lineage>
</organism>
<dbReference type="SUPFAM" id="SSF55811">
    <property type="entry name" value="Nudix"/>
    <property type="match status" value="1"/>
</dbReference>
<evidence type="ECO:0000313" key="7">
    <source>
        <dbReference type="Proteomes" id="UP001220962"/>
    </source>
</evidence>
<evidence type="ECO:0000256" key="2">
    <source>
        <dbReference type="ARBA" id="ARBA00022801"/>
    </source>
</evidence>
<dbReference type="Gene3D" id="3.90.79.10">
    <property type="entry name" value="Nucleoside Triphosphate Pyrophosphohydrolase"/>
    <property type="match status" value="1"/>
</dbReference>
<dbReference type="InterPro" id="IPR020476">
    <property type="entry name" value="Nudix_hydrolase"/>
</dbReference>
<evidence type="ECO:0000256" key="3">
    <source>
        <dbReference type="RuleBase" id="RU003476"/>
    </source>
</evidence>
<dbReference type="Pfam" id="PF00293">
    <property type="entry name" value="NUDIX"/>
    <property type="match status" value="1"/>
</dbReference>
<dbReference type="PRINTS" id="PR00502">
    <property type="entry name" value="NUDIXFAMILY"/>
</dbReference>
<dbReference type="GO" id="GO:0016787">
    <property type="term" value="F:hydrolase activity"/>
    <property type="evidence" value="ECO:0007669"/>
    <property type="project" value="UniProtKB-KW"/>
</dbReference>
<evidence type="ECO:0000256" key="1">
    <source>
        <dbReference type="ARBA" id="ARBA00001946"/>
    </source>
</evidence>
<feature type="domain" description="Nudix hydrolase" evidence="4">
    <location>
        <begin position="17"/>
        <end position="151"/>
    </location>
</feature>
<keyword evidence="8" id="KW-1185">Reference proteome</keyword>
<dbReference type="EMBL" id="CP118108">
    <property type="protein sequence ID" value="WDI04266.1"/>
    <property type="molecule type" value="Genomic_DNA"/>
</dbReference>
<dbReference type="InterPro" id="IPR000086">
    <property type="entry name" value="NUDIX_hydrolase_dom"/>
</dbReference>
<dbReference type="InterPro" id="IPR015797">
    <property type="entry name" value="NUDIX_hydrolase-like_dom_sf"/>
</dbReference>
<keyword evidence="2 3" id="KW-0378">Hydrolase</keyword>
<dbReference type="Proteomes" id="UP001221519">
    <property type="component" value="Chromosome"/>
</dbReference>
<evidence type="ECO:0000259" key="4">
    <source>
        <dbReference type="PROSITE" id="PS51462"/>
    </source>
</evidence>
<evidence type="ECO:0000313" key="8">
    <source>
        <dbReference type="Proteomes" id="UP001221519"/>
    </source>
</evidence>
<dbReference type="RefSeq" id="WP_047909627.1">
    <property type="nucleotide sequence ID" value="NZ_CP118101.1"/>
</dbReference>
<sequence>MTSAKKDMAQYVANKSMITVKAAIAVVNDQGHILLQERADDGLWYMPLGVMKPGEMLEDTAYRELWEETGLTAEVMIFERLLSGPDFKREYPSGDEEYYVIGLFRAQGILYSELNYSSMQEGPMRFFALNEIPELSPVTARVLSDYLDLTELN</sequence>
<evidence type="ECO:0000313" key="6">
    <source>
        <dbReference type="EMBL" id="WDI04266.1"/>
    </source>
</evidence>
<proteinExistence type="inferred from homology"/>
<name>A0AAX3N4H7_9BACL</name>
<dbReference type="Proteomes" id="UP001220962">
    <property type="component" value="Chromosome"/>
</dbReference>
<dbReference type="EMBL" id="CP118101">
    <property type="protein sequence ID" value="WDH84583.1"/>
    <property type="molecule type" value="Genomic_DNA"/>
</dbReference>
<accession>A0AAX3N4H7</accession>
<comment type="cofactor">
    <cofactor evidence="1">
        <name>Mg(2+)</name>
        <dbReference type="ChEBI" id="CHEBI:18420"/>
    </cofactor>
</comment>